<dbReference type="GO" id="GO:0016020">
    <property type="term" value="C:membrane"/>
    <property type="evidence" value="ECO:0007669"/>
    <property type="project" value="UniProtKB-SubCell"/>
</dbReference>
<evidence type="ECO:0000256" key="5">
    <source>
        <dbReference type="SAM" id="Phobius"/>
    </source>
</evidence>
<evidence type="ECO:0000256" key="1">
    <source>
        <dbReference type="ARBA" id="ARBA00004141"/>
    </source>
</evidence>
<dbReference type="Proteomes" id="UP000321533">
    <property type="component" value="Chromosome"/>
</dbReference>
<feature type="transmembrane region" description="Helical" evidence="5">
    <location>
        <begin position="74"/>
        <end position="92"/>
    </location>
</feature>
<dbReference type="InterPro" id="IPR032808">
    <property type="entry name" value="DoxX"/>
</dbReference>
<dbReference type="KEGG" id="pgin:FRZ67_18315"/>
<feature type="transmembrane region" description="Helical" evidence="5">
    <location>
        <begin position="98"/>
        <end position="115"/>
    </location>
</feature>
<dbReference type="AlphaFoldDB" id="A0A5B8VCG5"/>
<accession>A0A5B8VCG5</accession>
<feature type="transmembrane region" description="Helical" evidence="5">
    <location>
        <begin position="48"/>
        <end position="67"/>
    </location>
</feature>
<keyword evidence="7" id="KW-1185">Reference proteome</keyword>
<dbReference type="RefSeq" id="WP_147191951.1">
    <property type="nucleotide sequence ID" value="NZ_CP042435.1"/>
</dbReference>
<dbReference type="EMBL" id="CP042435">
    <property type="protein sequence ID" value="QEC69170.1"/>
    <property type="molecule type" value="Genomic_DNA"/>
</dbReference>
<evidence type="ECO:0000256" key="4">
    <source>
        <dbReference type="ARBA" id="ARBA00023136"/>
    </source>
</evidence>
<protein>
    <submittedName>
        <fullName evidence="6">DoxX family membrane protein</fullName>
    </submittedName>
</protein>
<comment type="subcellular location">
    <subcellularLocation>
        <location evidence="1">Membrane</location>
        <topology evidence="1">Multi-pass membrane protein</topology>
    </subcellularLocation>
</comment>
<evidence type="ECO:0000313" key="6">
    <source>
        <dbReference type="EMBL" id="QEC69170.1"/>
    </source>
</evidence>
<organism evidence="6 7">
    <name type="scientific">Panacibacter ginsenosidivorans</name>
    <dbReference type="NCBI Taxonomy" id="1813871"/>
    <lineage>
        <taxon>Bacteria</taxon>
        <taxon>Pseudomonadati</taxon>
        <taxon>Bacteroidota</taxon>
        <taxon>Chitinophagia</taxon>
        <taxon>Chitinophagales</taxon>
        <taxon>Chitinophagaceae</taxon>
        <taxon>Panacibacter</taxon>
    </lineage>
</organism>
<reference evidence="6 7" key="1">
    <citation type="journal article" date="2016" name="Int. J. Syst. Evol. Microbiol.">
        <title>Panacibacter ginsenosidivorans gen. nov., sp. nov., with ginsenoside converting activity isolated from soil of a ginseng field.</title>
        <authorList>
            <person name="Siddiqi M.Z."/>
            <person name="Muhammad Shafi S."/>
            <person name="Choi K.D."/>
            <person name="Im W.T."/>
        </authorList>
    </citation>
    <scope>NUCLEOTIDE SEQUENCE [LARGE SCALE GENOMIC DNA]</scope>
    <source>
        <strain evidence="6 7">Gsoil1550</strain>
    </source>
</reference>
<evidence type="ECO:0000256" key="3">
    <source>
        <dbReference type="ARBA" id="ARBA00022989"/>
    </source>
</evidence>
<proteinExistence type="predicted"/>
<gene>
    <name evidence="6" type="ORF">FRZ67_18315</name>
</gene>
<evidence type="ECO:0000313" key="7">
    <source>
        <dbReference type="Proteomes" id="UP000321533"/>
    </source>
</evidence>
<keyword evidence="2 5" id="KW-0812">Transmembrane</keyword>
<dbReference type="OrthoDB" id="8161897at2"/>
<evidence type="ECO:0000256" key="2">
    <source>
        <dbReference type="ARBA" id="ARBA00022692"/>
    </source>
</evidence>
<name>A0A5B8VCG5_9BACT</name>
<keyword evidence="3 5" id="KW-1133">Transmembrane helix</keyword>
<feature type="transmembrane region" description="Helical" evidence="5">
    <location>
        <begin position="7"/>
        <end position="28"/>
    </location>
</feature>
<sequence>MKKATLISRIILGFIYLVFGLDYFFHFIPYEPNHTGIVAAFKKSLVDIGYFYPMIKSIQIVGGISLLINQYAPFFAVVVFPISVNVFLYHTILVPSAWWMGVLLLVPNLFLGYAYRKYYSGMFIRKPKL</sequence>
<dbReference type="Pfam" id="PF07681">
    <property type="entry name" value="DoxX"/>
    <property type="match status" value="1"/>
</dbReference>
<keyword evidence="4 5" id="KW-0472">Membrane</keyword>